<accession>A0ACB9SQV3</accession>
<name>A0ACB9SQV3_HOLOL</name>
<protein>
    <submittedName>
        <fullName evidence="1">Invertebrate gustatory receptor</fullName>
    </submittedName>
</protein>
<dbReference type="EMBL" id="CM043021">
    <property type="protein sequence ID" value="KAI4457571.1"/>
    <property type="molecule type" value="Genomic_DNA"/>
</dbReference>
<reference evidence="1" key="1">
    <citation type="submission" date="2022-04" db="EMBL/GenBank/DDBJ databases">
        <title>Chromosome-scale genome assembly of Holotrichia oblita Faldermann.</title>
        <authorList>
            <person name="Rongchong L."/>
        </authorList>
    </citation>
    <scope>NUCLEOTIDE SEQUENCE</scope>
    <source>
        <strain evidence="1">81SQS9</strain>
    </source>
</reference>
<keyword evidence="1" id="KW-0675">Receptor</keyword>
<organism evidence="1 2">
    <name type="scientific">Holotrichia oblita</name>
    <name type="common">Chafer beetle</name>
    <dbReference type="NCBI Taxonomy" id="644536"/>
    <lineage>
        <taxon>Eukaryota</taxon>
        <taxon>Metazoa</taxon>
        <taxon>Ecdysozoa</taxon>
        <taxon>Arthropoda</taxon>
        <taxon>Hexapoda</taxon>
        <taxon>Insecta</taxon>
        <taxon>Pterygota</taxon>
        <taxon>Neoptera</taxon>
        <taxon>Endopterygota</taxon>
        <taxon>Coleoptera</taxon>
        <taxon>Polyphaga</taxon>
        <taxon>Scarabaeiformia</taxon>
        <taxon>Scarabaeidae</taxon>
        <taxon>Melolonthinae</taxon>
        <taxon>Holotrichia</taxon>
    </lineage>
</organism>
<dbReference type="Proteomes" id="UP001056778">
    <property type="component" value="Chromosome 7"/>
</dbReference>
<gene>
    <name evidence="1" type="ORF">MML48_7g00020154</name>
</gene>
<proteinExistence type="predicted"/>
<evidence type="ECO:0000313" key="2">
    <source>
        <dbReference type="Proteomes" id="UP001056778"/>
    </source>
</evidence>
<evidence type="ECO:0000313" key="1">
    <source>
        <dbReference type="EMBL" id="KAI4457571.1"/>
    </source>
</evidence>
<comment type="caution">
    <text evidence="1">The sequence shown here is derived from an EMBL/GenBank/DDBJ whole genome shotgun (WGS) entry which is preliminary data.</text>
</comment>
<keyword evidence="2" id="KW-1185">Reference proteome</keyword>
<sequence>MVEHFNKIYGWTLLCIHINIIASLLVSLDFIIEFKSDTNTLKDQYGLEFILLMSMWSLMALGLGILLASIANSTINEAQNTSNVSYKLLQYVPPSSNNIQDRELREDLLLLSEQSSLRTPCFTAAGFFNVDYTMLFTLLSSITSYLVVLIQFSG</sequence>